<dbReference type="PROSITE" id="PS50929">
    <property type="entry name" value="ABC_TM1F"/>
    <property type="match status" value="1"/>
</dbReference>
<evidence type="ECO:0000256" key="4">
    <source>
        <dbReference type="ARBA" id="ARBA00022692"/>
    </source>
</evidence>
<keyword evidence="7 10" id="KW-1133">Transmembrane helix</keyword>
<dbReference type="SMART" id="SM00382">
    <property type="entry name" value="AAA"/>
    <property type="match status" value="1"/>
</dbReference>
<gene>
    <name evidence="13" type="ORF">F1559_003595</name>
</gene>
<evidence type="ECO:0000259" key="12">
    <source>
        <dbReference type="PROSITE" id="PS50929"/>
    </source>
</evidence>
<dbReference type="PANTHER" id="PTHR24221:SF402">
    <property type="entry name" value="IRON-SULFUR CLUSTERS TRANSPORTER ABCB7, MITOCHONDRIAL"/>
    <property type="match status" value="1"/>
</dbReference>
<evidence type="ECO:0000256" key="7">
    <source>
        <dbReference type="ARBA" id="ARBA00022989"/>
    </source>
</evidence>
<dbReference type="GO" id="GO:0006879">
    <property type="term" value="P:intracellular iron ion homeostasis"/>
    <property type="evidence" value="ECO:0007669"/>
    <property type="project" value="TreeGrafter"/>
</dbReference>
<feature type="domain" description="ABC transporter" evidence="11">
    <location>
        <begin position="466"/>
        <end position="705"/>
    </location>
</feature>
<dbReference type="AlphaFoldDB" id="A0A7J7IJ62"/>
<dbReference type="Gene3D" id="3.40.50.300">
    <property type="entry name" value="P-loop containing nucleotide triphosphate hydrolases"/>
    <property type="match status" value="1"/>
</dbReference>
<dbReference type="PANTHER" id="PTHR24221">
    <property type="entry name" value="ATP-BINDING CASSETTE SUB-FAMILY B"/>
    <property type="match status" value="1"/>
</dbReference>
<dbReference type="EMBL" id="VWRR01000009">
    <property type="protein sequence ID" value="KAF6002790.1"/>
    <property type="molecule type" value="Genomic_DNA"/>
</dbReference>
<comment type="caution">
    <text evidence="13">The sequence shown here is derived from an EMBL/GenBank/DDBJ whole genome shotgun (WGS) entry which is preliminary data.</text>
</comment>
<keyword evidence="6" id="KW-0067">ATP-binding</keyword>
<feature type="transmembrane region" description="Helical" evidence="10">
    <location>
        <begin position="287"/>
        <end position="306"/>
    </location>
</feature>
<dbReference type="GO" id="GO:0005743">
    <property type="term" value="C:mitochondrial inner membrane"/>
    <property type="evidence" value="ECO:0007669"/>
    <property type="project" value="TreeGrafter"/>
</dbReference>
<dbReference type="PROSITE" id="PS50893">
    <property type="entry name" value="ABC_TRANSPORTER_2"/>
    <property type="match status" value="1"/>
</dbReference>
<dbReference type="InterPro" id="IPR003439">
    <property type="entry name" value="ABC_transporter-like_ATP-bd"/>
</dbReference>
<dbReference type="GO" id="GO:0016887">
    <property type="term" value="F:ATP hydrolysis activity"/>
    <property type="evidence" value="ECO:0007669"/>
    <property type="project" value="InterPro"/>
</dbReference>
<evidence type="ECO:0000256" key="2">
    <source>
        <dbReference type="ARBA" id="ARBA00014334"/>
    </source>
</evidence>
<dbReference type="OrthoDB" id="6500128at2759"/>
<feature type="transmembrane region" description="Helical" evidence="10">
    <location>
        <begin position="142"/>
        <end position="161"/>
    </location>
</feature>
<sequence length="749" mass="83409">MAFVGLARWTSSRPKFVFSAPPWTVSVTSASARPCRTRFFRLERSRVWPTPWLRCAAATPSEPKIRPEHVYEKLFVPAQSNDEYRIDRRLLEPYSLRNRLAAEAESSTAEHLSVTSAQSTLGVFLRYLRALFHHEPGILQRFVVALILMVVSKTLLVSVPFLFKSGIDALSCGASSSERWAWTAVALFAAYGILRTLANVLHELRSIVFIRAAQSIGRQISRATFRHLHELDHVFLLTTKVGQVTAIVNRGTRSVMTLFRALVLSLMPSLFELVLVCAIMSTRLSWGMSLATLAFFVLYVLFTLRVNQSFIPIRRQLNDLDNEANAKATDSLMNFDTVKFFDGADFETIRFDKVLAAYEECAVRNEGMYALLNAGQALIFNTAYMMINCFGAWGVVQNALTVGDLVMAGSLFQQLSFPLQFLGWQTRELKAALVDLENLFDLLRKRPTVCDAPDAVELQLRQGGEIRFEHVSFTYPEQGSGQARPVLSDITFRVPPGKKTAIVGGSGGGKSTILRLLYRLYDVTEGDILIDGQSIRKIRQSSLRAAIGFIPQEAALFNDTIYYNIAYGNVTASEKQVQEAACLAKIDETIRTMPQQYETLVGERGIRLSGGEKQRVAIARAILRNPRILCLDEATSALDSKTEREITAALDELGQNRTVLVVAHRLATVVNADEILVLHQGRIVERGTHTALLALGGHYADMWLRQTEHALDDDMAETNGNARVHSMPLSEIAGVHHEDEDAVLDGQVV</sequence>
<dbReference type="InterPro" id="IPR027417">
    <property type="entry name" value="P-loop_NTPase"/>
</dbReference>
<evidence type="ECO:0000256" key="5">
    <source>
        <dbReference type="ARBA" id="ARBA00022741"/>
    </source>
</evidence>
<dbReference type="Proteomes" id="UP000530660">
    <property type="component" value="Unassembled WGS sequence"/>
</dbReference>
<reference evidence="13 14" key="1">
    <citation type="journal article" date="2020" name="J. Phycol.">
        <title>Comparative genome analysis reveals Cyanidiococcus gen. nov., a new extremophilic red algal genus sister to Cyanidioschyzon (Cyanidioschyzonaceae, Rhodophyta).</title>
        <authorList>
            <person name="Liu S.-L."/>
            <person name="Chiang Y.-R."/>
            <person name="Yoon H.S."/>
            <person name="Fu H.-Y."/>
        </authorList>
    </citation>
    <scope>NUCLEOTIDE SEQUENCE [LARGE SCALE GENOMIC DNA]</scope>
    <source>
        <strain evidence="13 14">THAL066</strain>
    </source>
</reference>
<dbReference type="Pfam" id="PF00664">
    <property type="entry name" value="ABC_membrane"/>
    <property type="match status" value="1"/>
</dbReference>
<keyword evidence="5" id="KW-0547">Nucleotide-binding</keyword>
<dbReference type="SUPFAM" id="SSF52540">
    <property type="entry name" value="P-loop containing nucleoside triphosphate hydrolases"/>
    <property type="match status" value="1"/>
</dbReference>
<evidence type="ECO:0000256" key="6">
    <source>
        <dbReference type="ARBA" id="ARBA00022840"/>
    </source>
</evidence>
<feature type="transmembrane region" description="Helical" evidence="10">
    <location>
        <begin position="181"/>
        <end position="201"/>
    </location>
</feature>
<dbReference type="PROSITE" id="PS00211">
    <property type="entry name" value="ABC_TRANSPORTER_1"/>
    <property type="match status" value="1"/>
</dbReference>
<protein>
    <recommendedName>
        <fullName evidence="2">Probable ATP-dependent transporter ycf16</fullName>
    </recommendedName>
</protein>
<keyword evidence="8 10" id="KW-0472">Membrane</keyword>
<organism evidence="13 14">
    <name type="scientific">Cyanidiococcus yangmingshanensis</name>
    <dbReference type="NCBI Taxonomy" id="2690220"/>
    <lineage>
        <taxon>Eukaryota</taxon>
        <taxon>Rhodophyta</taxon>
        <taxon>Bangiophyceae</taxon>
        <taxon>Cyanidiales</taxon>
        <taxon>Cyanidiaceae</taxon>
        <taxon>Cyanidiococcus</taxon>
    </lineage>
</organism>
<dbReference type="SUPFAM" id="SSF90123">
    <property type="entry name" value="ABC transporter transmembrane region"/>
    <property type="match status" value="1"/>
</dbReference>
<dbReference type="InterPro" id="IPR039421">
    <property type="entry name" value="Type_1_exporter"/>
</dbReference>
<dbReference type="CDD" id="cd18582">
    <property type="entry name" value="ABC_6TM_ATM1_ABCB7"/>
    <property type="match status" value="1"/>
</dbReference>
<comment type="subcellular location">
    <subcellularLocation>
        <location evidence="1">Mitochondrion membrane</location>
        <topology evidence="1">Multi-pass membrane protein</topology>
    </subcellularLocation>
</comment>
<dbReference type="FunFam" id="3.40.50.300:FF:000287">
    <property type="entry name" value="Multidrug ABC transporter ATP-binding protein"/>
    <property type="match status" value="1"/>
</dbReference>
<evidence type="ECO:0000256" key="10">
    <source>
        <dbReference type="SAM" id="Phobius"/>
    </source>
</evidence>
<evidence type="ECO:0000313" key="13">
    <source>
        <dbReference type="EMBL" id="KAF6002790.1"/>
    </source>
</evidence>
<dbReference type="GO" id="GO:0005524">
    <property type="term" value="F:ATP binding"/>
    <property type="evidence" value="ECO:0007669"/>
    <property type="project" value="UniProtKB-KW"/>
</dbReference>
<dbReference type="InterPro" id="IPR011527">
    <property type="entry name" value="ABC1_TM_dom"/>
</dbReference>
<dbReference type="InterPro" id="IPR003593">
    <property type="entry name" value="AAA+_ATPase"/>
</dbReference>
<keyword evidence="3" id="KW-0813">Transport</keyword>
<proteinExistence type="inferred from homology"/>
<dbReference type="InterPro" id="IPR036640">
    <property type="entry name" value="ABC1_TM_sf"/>
</dbReference>
<evidence type="ECO:0000256" key="3">
    <source>
        <dbReference type="ARBA" id="ARBA00022448"/>
    </source>
</evidence>
<name>A0A7J7IJ62_9RHOD</name>
<evidence type="ECO:0000256" key="9">
    <source>
        <dbReference type="ARBA" id="ARBA00024363"/>
    </source>
</evidence>
<dbReference type="InterPro" id="IPR017871">
    <property type="entry name" value="ABC_transporter-like_CS"/>
</dbReference>
<dbReference type="Pfam" id="PF00005">
    <property type="entry name" value="ABC_tran"/>
    <property type="match status" value="1"/>
</dbReference>
<keyword evidence="14" id="KW-1185">Reference proteome</keyword>
<evidence type="ECO:0000259" key="11">
    <source>
        <dbReference type="PROSITE" id="PS50893"/>
    </source>
</evidence>
<comment type="similarity">
    <text evidence="9">Belongs to the ABC transporter superfamily. ABCB family. Heavy Metal importer (TC 3.A.1.210) subfamily.</text>
</comment>
<feature type="transmembrane region" description="Helical" evidence="10">
    <location>
        <begin position="258"/>
        <end position="281"/>
    </location>
</feature>
<keyword evidence="4 10" id="KW-0812">Transmembrane</keyword>
<feature type="domain" description="ABC transmembrane type-1" evidence="12">
    <location>
        <begin position="143"/>
        <end position="431"/>
    </location>
</feature>
<evidence type="ECO:0000256" key="1">
    <source>
        <dbReference type="ARBA" id="ARBA00004225"/>
    </source>
</evidence>
<evidence type="ECO:0000256" key="8">
    <source>
        <dbReference type="ARBA" id="ARBA00023136"/>
    </source>
</evidence>
<dbReference type="GO" id="GO:0140359">
    <property type="term" value="F:ABC-type transporter activity"/>
    <property type="evidence" value="ECO:0007669"/>
    <property type="project" value="InterPro"/>
</dbReference>
<dbReference type="Gene3D" id="1.20.1560.10">
    <property type="entry name" value="ABC transporter type 1, transmembrane domain"/>
    <property type="match status" value="1"/>
</dbReference>
<evidence type="ECO:0000313" key="14">
    <source>
        <dbReference type="Proteomes" id="UP000530660"/>
    </source>
</evidence>
<accession>A0A7J7IJ62</accession>